<evidence type="ECO:0000256" key="1">
    <source>
        <dbReference type="ARBA" id="ARBA00004496"/>
    </source>
</evidence>
<organism evidence="6 7">
    <name type="scientific">Arenimonas maotaiensis</name>
    <dbReference type="NCBI Taxonomy" id="1446479"/>
    <lineage>
        <taxon>Bacteria</taxon>
        <taxon>Pseudomonadati</taxon>
        <taxon>Pseudomonadota</taxon>
        <taxon>Gammaproteobacteria</taxon>
        <taxon>Lysobacterales</taxon>
        <taxon>Lysobacteraceae</taxon>
        <taxon>Arenimonas</taxon>
    </lineage>
</organism>
<keyword evidence="4" id="KW-0598">Phosphotransferase system</keyword>
<dbReference type="PANTHER" id="PTHR33705">
    <property type="entry name" value="PHOSPHOCARRIER PROTEIN HPR"/>
    <property type="match status" value="1"/>
</dbReference>
<evidence type="ECO:0000256" key="3">
    <source>
        <dbReference type="ARBA" id="ARBA00022490"/>
    </source>
</evidence>
<sequence>MAERTLKVTAENGLHAQASAKVVQTLSHFGCNVSFSLGGREVNAKSIMGVMLLAAGPGREILARADGDDAEQALDALQQLFESRFGD</sequence>
<evidence type="ECO:0000256" key="2">
    <source>
        <dbReference type="ARBA" id="ARBA00010736"/>
    </source>
</evidence>
<dbReference type="Pfam" id="PF00381">
    <property type="entry name" value="PTS-HPr"/>
    <property type="match status" value="1"/>
</dbReference>
<comment type="similarity">
    <text evidence="2">Belongs to the HPr family.</text>
</comment>
<dbReference type="CDD" id="cd00367">
    <property type="entry name" value="PTS-HPr_like"/>
    <property type="match status" value="1"/>
</dbReference>
<dbReference type="InterPro" id="IPR002114">
    <property type="entry name" value="PTS_HPr_Ser_P_site"/>
</dbReference>
<keyword evidence="7" id="KW-1185">Reference proteome</keyword>
<evidence type="ECO:0000256" key="4">
    <source>
        <dbReference type="ARBA" id="ARBA00022683"/>
    </source>
</evidence>
<dbReference type="GO" id="GO:0005737">
    <property type="term" value="C:cytoplasm"/>
    <property type="evidence" value="ECO:0007669"/>
    <property type="project" value="UniProtKB-SubCell"/>
</dbReference>
<proteinExistence type="inferred from homology"/>
<dbReference type="EMBL" id="BMFO01000001">
    <property type="protein sequence ID" value="GGF86554.1"/>
    <property type="molecule type" value="Genomic_DNA"/>
</dbReference>
<dbReference type="PROSITE" id="PS00589">
    <property type="entry name" value="PTS_HPR_SER"/>
    <property type="match status" value="1"/>
</dbReference>
<dbReference type="Gene3D" id="3.30.1340.10">
    <property type="entry name" value="HPr-like"/>
    <property type="match status" value="1"/>
</dbReference>
<comment type="subcellular location">
    <subcellularLocation>
        <location evidence="1">Cytoplasm</location>
    </subcellularLocation>
</comment>
<dbReference type="Proteomes" id="UP000632858">
    <property type="component" value="Unassembled WGS sequence"/>
</dbReference>
<dbReference type="NCBIfam" id="TIGR01003">
    <property type="entry name" value="PTS_HPr_family"/>
    <property type="match status" value="1"/>
</dbReference>
<comment type="caution">
    <text evidence="6">The sequence shown here is derived from an EMBL/GenBank/DDBJ whole genome shotgun (WGS) entry which is preliminary data.</text>
</comment>
<dbReference type="RefSeq" id="WP_188447534.1">
    <property type="nucleotide sequence ID" value="NZ_BMFO01000001.1"/>
</dbReference>
<dbReference type="InterPro" id="IPR000032">
    <property type="entry name" value="HPr-like"/>
</dbReference>
<accession>A0A917CEI4</accession>
<protein>
    <submittedName>
        <fullName evidence="6">Phosphocarrier protein HPr</fullName>
    </submittedName>
</protein>
<dbReference type="PANTHER" id="PTHR33705:SF2">
    <property type="entry name" value="PHOSPHOCARRIER PROTEIN NPR"/>
    <property type="match status" value="1"/>
</dbReference>
<gene>
    <name evidence="6" type="primary">ptsH</name>
    <name evidence="6" type="ORF">GCM10010960_05650</name>
</gene>
<name>A0A917CEI4_9GAMM</name>
<dbReference type="SUPFAM" id="SSF55594">
    <property type="entry name" value="HPr-like"/>
    <property type="match status" value="1"/>
</dbReference>
<dbReference type="PROSITE" id="PS51350">
    <property type="entry name" value="PTS_HPR_DOM"/>
    <property type="match status" value="1"/>
</dbReference>
<keyword evidence="3" id="KW-0963">Cytoplasm</keyword>
<evidence type="ECO:0000313" key="7">
    <source>
        <dbReference type="Proteomes" id="UP000632858"/>
    </source>
</evidence>
<feature type="domain" description="HPr" evidence="5">
    <location>
        <begin position="1"/>
        <end position="87"/>
    </location>
</feature>
<dbReference type="InterPro" id="IPR050399">
    <property type="entry name" value="HPr"/>
</dbReference>
<evidence type="ECO:0000313" key="6">
    <source>
        <dbReference type="EMBL" id="GGF86554.1"/>
    </source>
</evidence>
<reference evidence="6" key="2">
    <citation type="submission" date="2020-09" db="EMBL/GenBank/DDBJ databases">
        <authorList>
            <person name="Sun Q."/>
            <person name="Zhou Y."/>
        </authorList>
    </citation>
    <scope>NUCLEOTIDE SEQUENCE</scope>
    <source>
        <strain evidence="6">CGMCC 1.12726</strain>
    </source>
</reference>
<dbReference type="PRINTS" id="PR00107">
    <property type="entry name" value="PHOSPHOCPHPR"/>
</dbReference>
<dbReference type="AlphaFoldDB" id="A0A917CEI4"/>
<reference evidence="6" key="1">
    <citation type="journal article" date="2014" name="Int. J. Syst. Evol. Microbiol.">
        <title>Complete genome sequence of Corynebacterium casei LMG S-19264T (=DSM 44701T), isolated from a smear-ripened cheese.</title>
        <authorList>
            <consortium name="US DOE Joint Genome Institute (JGI-PGF)"/>
            <person name="Walter F."/>
            <person name="Albersmeier A."/>
            <person name="Kalinowski J."/>
            <person name="Ruckert C."/>
        </authorList>
    </citation>
    <scope>NUCLEOTIDE SEQUENCE</scope>
    <source>
        <strain evidence="6">CGMCC 1.12726</strain>
    </source>
</reference>
<dbReference type="GO" id="GO:0009401">
    <property type="term" value="P:phosphoenolpyruvate-dependent sugar phosphotransferase system"/>
    <property type="evidence" value="ECO:0007669"/>
    <property type="project" value="UniProtKB-KW"/>
</dbReference>
<dbReference type="InterPro" id="IPR035895">
    <property type="entry name" value="HPr-like_sf"/>
</dbReference>
<evidence type="ECO:0000259" key="5">
    <source>
        <dbReference type="PROSITE" id="PS51350"/>
    </source>
</evidence>